<accession>A0A1B7LYC0</accession>
<protein>
    <recommendedName>
        <fullName evidence="3">Proteinase inhibitor I25 cystatin</fullName>
    </recommendedName>
</protein>
<dbReference type="AlphaFoldDB" id="A0A1B7LYC0"/>
<keyword evidence="2" id="KW-1185">Reference proteome</keyword>
<proteinExistence type="predicted"/>
<comment type="caution">
    <text evidence="1">The sequence shown here is derived from an EMBL/GenBank/DDBJ whole genome shotgun (WGS) entry which is preliminary data.</text>
</comment>
<evidence type="ECO:0000313" key="2">
    <source>
        <dbReference type="Proteomes" id="UP000078292"/>
    </source>
</evidence>
<dbReference type="OrthoDB" id="3266819at2"/>
<gene>
    <name evidence="1" type="ORF">A6F49_12950</name>
</gene>
<evidence type="ECO:0008006" key="3">
    <source>
        <dbReference type="Google" id="ProtNLM"/>
    </source>
</evidence>
<reference evidence="1 2" key="1">
    <citation type="submission" date="2016-04" db="EMBL/GenBank/DDBJ databases">
        <title>First whole genome shotgun sequence of the bacterium Enteractinococcus sp. strain UASWS1574.</title>
        <authorList>
            <person name="Crovadore J."/>
            <person name="Chablais R."/>
            <person name="Lefort F."/>
        </authorList>
    </citation>
    <scope>NUCLEOTIDE SEQUENCE [LARGE SCALE GENOMIC DNA]</scope>
    <source>
        <strain evidence="1 2">UASWS1574</strain>
    </source>
</reference>
<evidence type="ECO:0000313" key="1">
    <source>
        <dbReference type="EMBL" id="OAV60275.1"/>
    </source>
</evidence>
<dbReference type="Pfam" id="PF10698">
    <property type="entry name" value="DUF2505"/>
    <property type="match status" value="1"/>
</dbReference>
<name>A0A1B7LYC0_9MICC</name>
<sequence length="174" mass="18862">MAFQESTIVSHPPQKVFEGLINREFQQHVSDGFRADIDQFMVTPAQPTPSDTAQVTIHRSIDGEQIVNRLPSAVQRFVKGRVQVEQSEAWSAAGDDGSRNANVTIKVPLAKATGTATIKLTPTDDETGTVVDIAGSVDSKIPFMGSKIAQMAEPQVGKMLTGMTSKLDSWLNQH</sequence>
<organism evidence="1 2">
    <name type="scientific">Enteractinococcus helveticum</name>
    <dbReference type="NCBI Taxonomy" id="1837282"/>
    <lineage>
        <taxon>Bacteria</taxon>
        <taxon>Bacillati</taxon>
        <taxon>Actinomycetota</taxon>
        <taxon>Actinomycetes</taxon>
        <taxon>Micrococcales</taxon>
        <taxon>Micrococcaceae</taxon>
    </lineage>
</organism>
<dbReference type="Proteomes" id="UP000078292">
    <property type="component" value="Unassembled WGS sequence"/>
</dbReference>
<dbReference type="EMBL" id="LXEY01000020">
    <property type="protein sequence ID" value="OAV60275.1"/>
    <property type="molecule type" value="Genomic_DNA"/>
</dbReference>
<dbReference type="InterPro" id="IPR019639">
    <property type="entry name" value="DUF2505"/>
</dbReference>
<dbReference type="RefSeq" id="WP_052504666.1">
    <property type="nucleotide sequence ID" value="NZ_LXEY01000020.1"/>
</dbReference>
<dbReference type="STRING" id="1837282.A6F49_12950"/>